<feature type="region of interest" description="Disordered" evidence="1">
    <location>
        <begin position="282"/>
        <end position="320"/>
    </location>
</feature>
<dbReference type="HOGENOM" id="CLU_336626_0_0_1"/>
<feature type="compositionally biased region" description="Basic and acidic residues" evidence="1">
    <location>
        <begin position="288"/>
        <end position="299"/>
    </location>
</feature>
<dbReference type="EMBL" id="CM007649">
    <property type="protein sequence ID" value="ONM34124.1"/>
    <property type="molecule type" value="Genomic_DNA"/>
</dbReference>
<dbReference type="Pfam" id="PF00855">
    <property type="entry name" value="PWWP"/>
    <property type="match status" value="1"/>
</dbReference>
<feature type="region of interest" description="Disordered" evidence="1">
    <location>
        <begin position="375"/>
        <end position="524"/>
    </location>
</feature>
<name>A0A096RLJ2_MAIZE</name>
<evidence type="ECO:0000256" key="1">
    <source>
        <dbReference type="SAM" id="MobiDB-lite"/>
    </source>
</evidence>
<feature type="domain" description="PWWP" evidence="2">
    <location>
        <begin position="99"/>
        <end position="160"/>
    </location>
</feature>
<feature type="compositionally biased region" description="Basic and acidic residues" evidence="1">
    <location>
        <begin position="64"/>
        <end position="80"/>
    </location>
</feature>
<feature type="region of interest" description="Disordered" evidence="1">
    <location>
        <begin position="1"/>
        <end position="80"/>
    </location>
</feature>
<keyword evidence="5" id="KW-1185">Reference proteome</keyword>
<dbReference type="InterPro" id="IPR000313">
    <property type="entry name" value="PWWP_dom"/>
</dbReference>
<dbReference type="RefSeq" id="XP_023157760.1">
    <property type="nucleotide sequence ID" value="XM_023301992.2"/>
</dbReference>
<gene>
    <name evidence="4" type="primary">LOC103650678</name>
    <name evidence="3" type="ORF">ZEAMMB73_Zm00001d041940</name>
</gene>
<dbReference type="eggNOG" id="ENOG502SGAM">
    <property type="taxonomic scope" value="Eukaryota"/>
</dbReference>
<dbReference type="PROSITE" id="PS50812">
    <property type="entry name" value="PWWP"/>
    <property type="match status" value="1"/>
</dbReference>
<dbReference type="OMA" id="IMESHAY"/>
<accession>A0A096RLJ2</accession>
<keyword evidence="6" id="KW-1267">Proteomics identification</keyword>
<dbReference type="OrthoDB" id="62853at2759"/>
<dbReference type="RefSeq" id="XP_023157759.1">
    <property type="nucleotide sequence ID" value="XM_023301991.2"/>
</dbReference>
<organism evidence="4 5">
    <name type="scientific">Zea mays</name>
    <name type="common">Maize</name>
    <dbReference type="NCBI Taxonomy" id="4577"/>
    <lineage>
        <taxon>Eukaryota</taxon>
        <taxon>Viridiplantae</taxon>
        <taxon>Streptophyta</taxon>
        <taxon>Embryophyta</taxon>
        <taxon>Tracheophyta</taxon>
        <taxon>Spermatophyta</taxon>
        <taxon>Magnoliopsida</taxon>
        <taxon>Liliopsida</taxon>
        <taxon>Poales</taxon>
        <taxon>Poaceae</taxon>
        <taxon>PACMAD clade</taxon>
        <taxon>Panicoideae</taxon>
        <taxon>Andropogonodae</taxon>
        <taxon>Andropogoneae</taxon>
        <taxon>Tripsacinae</taxon>
        <taxon>Zea</taxon>
    </lineage>
</organism>
<evidence type="ECO:0000313" key="5">
    <source>
        <dbReference type="Proteomes" id="UP000007305"/>
    </source>
</evidence>
<dbReference type="Gene3D" id="2.30.30.140">
    <property type="match status" value="1"/>
</dbReference>
<proteinExistence type="evidence at protein level"/>
<dbReference type="SUPFAM" id="SSF63748">
    <property type="entry name" value="Tudor/PWWP/MBT"/>
    <property type="match status" value="1"/>
</dbReference>
<feature type="compositionally biased region" description="Basic residues" evidence="1">
    <location>
        <begin position="300"/>
        <end position="312"/>
    </location>
</feature>
<protein>
    <submittedName>
        <fullName evidence="3">Tudor/PWWP/MBT superfamily protein</fullName>
    </submittedName>
</protein>
<feature type="compositionally biased region" description="Pro residues" evidence="1">
    <location>
        <begin position="46"/>
        <end position="56"/>
    </location>
</feature>
<evidence type="ECO:0000313" key="3">
    <source>
        <dbReference type="EMBL" id="ONM34124.1"/>
    </source>
</evidence>
<dbReference type="SMR" id="A0A096RLJ2"/>
<dbReference type="PANTHER" id="PTHR35491">
    <property type="entry name" value="OS12G0638500-LIKE PROTEIN"/>
    <property type="match status" value="1"/>
</dbReference>
<sequence length="847" mass="92674">MADSRGTTPKSGDNDNTSTRPARLRVMRPEVKEFLTSPRRRRPKKQPPPPPPPPPRNVKLKERKNKEKGKAATEEDKFERAQYNCPFQDEGEGGRDFAPPELVWGKVRSHSWWPGQVFDAADASEIALQHRKAGALLIVYFWDRTFAWSSPSALLPFRSNFTRLSAQSTMSSFVSAMDSALQEVGRRVEAGLSCGCFTSSIATKQEVQNSGIRQGAYGAAVDSVYTRDAFHSKTFLDYISALGKKPLAGADLLVLATVKAQLRALNRSRGSRDLPEFEMFEGTDEITEMTHTDGDDTLSRGKKSKRMKSSSKKKTDISKHLDGLKTGSVADSRTLAKKAVGDALSERKSGRTLRSTSKKEDALEGLKRLAKDGIQELTGKSKDAPILKEKNQGHGAGSAHKKGRITEDGYHRLGDSNAKDPIFPGKRRLGHNENSISKRVPISEHGRKKKKLSELMAETGKPNSASSGKSKTRGKRSLHDSAEKTEDPEHHSKDTLMTRKRKKLNTLGDLSSLSEPLSRKKSTKVGELMSKVAGSSMLQAAPAVKANSAVSQTKPRRAKYRQVNAADKSPCPVKVNQGNSEAVSKESLSCGEMLWQLSVAACGLQQREKIVPTSVNFFTGFRKNKFSSSDVNEGMPEKAANTESTLSEQPIADHMQDDYWADILINVEEPLSNLKKKIDESKKRVNKKAPQVKKPPVNSLSTVENVDEPRSEGNQDTGNEEQLRNETKLFSANGSQLNAGTKFGQEMENCFLSGLVLHFSRPCAVPSQCDLIKIFSQYGPVNEVKADVANSASSAQVIFKRRMDAEAAFAGAGKISALGPALVSFRLTDFPASASGNKASHVASKSE</sequence>
<feature type="compositionally biased region" description="Basic and acidic residues" evidence="1">
    <location>
        <begin position="375"/>
        <end position="392"/>
    </location>
</feature>
<dbReference type="Gramene" id="Zm00001eb139650_T002">
    <property type="protein sequence ID" value="Zm00001eb139650_P002"/>
    <property type="gene ID" value="Zm00001eb139650"/>
</dbReference>
<feature type="compositionally biased region" description="Basic and acidic residues" evidence="1">
    <location>
        <begin position="477"/>
        <end position="497"/>
    </location>
</feature>
<dbReference type="SMART" id="SM00293">
    <property type="entry name" value="PWWP"/>
    <property type="match status" value="1"/>
</dbReference>
<dbReference type="CDD" id="cd05162">
    <property type="entry name" value="PWWP"/>
    <property type="match status" value="1"/>
</dbReference>
<feature type="region of interest" description="Disordered" evidence="1">
    <location>
        <begin position="338"/>
        <end position="359"/>
    </location>
</feature>
<evidence type="ECO:0000313" key="4">
    <source>
        <dbReference type="EnsemblPlants" id="Zm00001eb139650_P002"/>
    </source>
</evidence>
<feature type="region of interest" description="Disordered" evidence="1">
    <location>
        <begin position="678"/>
        <end position="722"/>
    </location>
</feature>
<feature type="compositionally biased region" description="Polar residues" evidence="1">
    <location>
        <begin position="1"/>
        <end position="20"/>
    </location>
</feature>
<dbReference type="PANTHER" id="PTHR35491:SF7">
    <property type="entry name" value="OS11G0303500 PROTEIN"/>
    <property type="match status" value="1"/>
</dbReference>
<reference evidence="4" key="3">
    <citation type="submission" date="2021-05" db="UniProtKB">
        <authorList>
            <consortium name="EnsemblPlants"/>
        </authorList>
    </citation>
    <scope>IDENTIFICATION</scope>
    <source>
        <strain evidence="4">cv. B73</strain>
    </source>
</reference>
<dbReference type="Proteomes" id="UP000007305">
    <property type="component" value="Chromosome 3"/>
</dbReference>
<reference evidence="4" key="2">
    <citation type="submission" date="2019-07" db="EMBL/GenBank/DDBJ databases">
        <authorList>
            <person name="Seetharam A."/>
            <person name="Woodhouse M."/>
            <person name="Cannon E."/>
        </authorList>
    </citation>
    <scope>NUCLEOTIDE SEQUENCE [LARGE SCALE GENOMIC DNA]</scope>
    <source>
        <strain evidence="4">cv. B73</strain>
    </source>
</reference>
<dbReference type="EnsemblPlants" id="Zm00001eb139650_T002">
    <property type="protein sequence ID" value="Zm00001eb139650_P002"/>
    <property type="gene ID" value="Zm00001eb139650"/>
</dbReference>
<dbReference type="STRING" id="4577.A0A096RLJ2"/>
<dbReference type="Gramene" id="Zm00001eb139650_T001">
    <property type="protein sequence ID" value="Zm00001eb139650_P001"/>
    <property type="gene ID" value="Zm00001eb139650"/>
</dbReference>
<evidence type="ECO:0000259" key="2">
    <source>
        <dbReference type="PROSITE" id="PS50812"/>
    </source>
</evidence>
<reference evidence="3 5" key="1">
    <citation type="submission" date="2015-12" db="EMBL/GenBank/DDBJ databases">
        <title>Update maize B73 reference genome by single molecule sequencing technologies.</title>
        <authorList>
            <consortium name="Maize Genome Sequencing Project"/>
            <person name="Ware D."/>
        </authorList>
    </citation>
    <scope>NUCLEOTIDE SEQUENCE [LARGE SCALE GENOMIC DNA]</scope>
    <source>
        <strain evidence="5">cv. B73</strain>
        <tissue evidence="3">Seedling</tissue>
    </source>
</reference>
<dbReference type="EnsemblPlants" id="Zm00001eb139650_T001">
    <property type="protein sequence ID" value="Zm00001eb139650_P001"/>
    <property type="gene ID" value="Zm00001eb139650"/>
</dbReference>
<dbReference type="GeneID" id="103650678"/>
<dbReference type="AlphaFoldDB" id="A0A096RLJ2"/>
<dbReference type="ExpressionAtlas" id="A0A096RLJ2">
    <property type="expression patterns" value="baseline and differential"/>
</dbReference>
<dbReference type="PaxDb" id="4577-GRMZM2G102174_P02"/>
<evidence type="ECO:0007829" key="6">
    <source>
        <dbReference type="PeptideAtlas" id="A0A096RLJ2"/>
    </source>
</evidence>
<feature type="compositionally biased region" description="Basic and acidic residues" evidence="1">
    <location>
        <begin position="404"/>
        <end position="418"/>
    </location>
</feature>